<dbReference type="EMBL" id="CAJVQC010003956">
    <property type="protein sequence ID" value="CAG8534401.1"/>
    <property type="molecule type" value="Genomic_DNA"/>
</dbReference>
<name>A0ACA9LM93_9GLOM</name>
<accession>A0ACA9LM93</accession>
<evidence type="ECO:0000313" key="2">
    <source>
        <dbReference type="Proteomes" id="UP000789920"/>
    </source>
</evidence>
<dbReference type="Proteomes" id="UP000789920">
    <property type="component" value="Unassembled WGS sequence"/>
</dbReference>
<gene>
    <name evidence="1" type="ORF">RPERSI_LOCUS3281</name>
</gene>
<sequence>MSTHYCYKVFRNTNKEDLQKNIEHLISENEELRAQINQQHTQINEQQTEITNLKRTKKNFITSGKINNSTCTPQTTTDYLLIVLLSETAILLIMEDFKYRFDKARKIIEESVAYGSIFNNEEKILIDSENDGSDDTDEEKNSDAFMNVNDPNKPVQHYLNMVYLTFGGLCSLAASEAYTGLYLIK</sequence>
<evidence type="ECO:0000313" key="1">
    <source>
        <dbReference type="EMBL" id="CAG8534401.1"/>
    </source>
</evidence>
<feature type="non-terminal residue" evidence="1">
    <location>
        <position position="185"/>
    </location>
</feature>
<protein>
    <submittedName>
        <fullName evidence="1">4893_t:CDS:1</fullName>
    </submittedName>
</protein>
<keyword evidence="2" id="KW-1185">Reference proteome</keyword>
<reference evidence="1" key="1">
    <citation type="submission" date="2021-06" db="EMBL/GenBank/DDBJ databases">
        <authorList>
            <person name="Kallberg Y."/>
            <person name="Tangrot J."/>
            <person name="Rosling A."/>
        </authorList>
    </citation>
    <scope>NUCLEOTIDE SEQUENCE</scope>
    <source>
        <strain evidence="1">MA461A</strain>
    </source>
</reference>
<organism evidence="1 2">
    <name type="scientific">Racocetra persica</name>
    <dbReference type="NCBI Taxonomy" id="160502"/>
    <lineage>
        <taxon>Eukaryota</taxon>
        <taxon>Fungi</taxon>
        <taxon>Fungi incertae sedis</taxon>
        <taxon>Mucoromycota</taxon>
        <taxon>Glomeromycotina</taxon>
        <taxon>Glomeromycetes</taxon>
        <taxon>Diversisporales</taxon>
        <taxon>Gigasporaceae</taxon>
        <taxon>Racocetra</taxon>
    </lineage>
</organism>
<comment type="caution">
    <text evidence="1">The sequence shown here is derived from an EMBL/GenBank/DDBJ whole genome shotgun (WGS) entry which is preliminary data.</text>
</comment>
<proteinExistence type="predicted"/>